<feature type="transmembrane region" description="Helical" evidence="4">
    <location>
        <begin position="302"/>
        <end position="329"/>
    </location>
</feature>
<dbReference type="InterPro" id="IPR036157">
    <property type="entry name" value="dUTPase-like_sf"/>
</dbReference>
<name>A0A7W7Z7C8_9BRAD</name>
<feature type="compositionally biased region" description="Polar residues" evidence="3">
    <location>
        <begin position="378"/>
        <end position="389"/>
    </location>
</feature>
<evidence type="ECO:0000313" key="5">
    <source>
        <dbReference type="EMBL" id="MBB5049381.1"/>
    </source>
</evidence>
<dbReference type="Pfam" id="PF22769">
    <property type="entry name" value="DCD"/>
    <property type="match status" value="1"/>
</dbReference>
<evidence type="ECO:0000256" key="4">
    <source>
        <dbReference type="SAM" id="Phobius"/>
    </source>
</evidence>
<dbReference type="InterPro" id="IPR011962">
    <property type="entry name" value="dCTP_deaminase"/>
</dbReference>
<keyword evidence="4" id="KW-1133">Transmembrane helix</keyword>
<dbReference type="PANTHER" id="PTHR42680">
    <property type="entry name" value="DCTP DEAMINASE"/>
    <property type="match status" value="1"/>
</dbReference>
<evidence type="ECO:0000313" key="6">
    <source>
        <dbReference type="Proteomes" id="UP000542353"/>
    </source>
</evidence>
<keyword evidence="4" id="KW-0472">Membrane</keyword>
<organism evidence="5 6">
    <name type="scientific">Rhodopseudomonas rhenobacensis</name>
    <dbReference type="NCBI Taxonomy" id="87461"/>
    <lineage>
        <taxon>Bacteria</taxon>
        <taxon>Pseudomonadati</taxon>
        <taxon>Pseudomonadota</taxon>
        <taxon>Alphaproteobacteria</taxon>
        <taxon>Hyphomicrobiales</taxon>
        <taxon>Nitrobacteraceae</taxon>
        <taxon>Rhodopseudomonas</taxon>
    </lineage>
</organism>
<keyword evidence="6" id="KW-1185">Reference proteome</keyword>
<feature type="transmembrane region" description="Helical" evidence="4">
    <location>
        <begin position="252"/>
        <end position="273"/>
    </location>
</feature>
<keyword evidence="4" id="KW-0812">Transmembrane</keyword>
<evidence type="ECO:0000256" key="3">
    <source>
        <dbReference type="SAM" id="MobiDB-lite"/>
    </source>
</evidence>
<sequence length="389" mass="43842">MTDLKKKKAKELAEISRIPPLEVDPSPGGAGILLSDEITLFAEEHNLIAPFKKANLKPAGYELTVGDEYFMSGQYMTLDSHVTIQPFEVAVIKTGERVRLPRFMIARWNIRVRHAYAGLLWVGGPQVDPGYAGYLFCPIYNLSDKPVTLYRGEELALMDFSRTTPFNPAKGKELVRYKFPPTRIILEEFNIIDFQSALFTRAGRKIEEFEESLKTLEGRFIQFTQISFAVFAMALTLLAIYSKAGSTALDEYAGYLGPLTLGLSIAAFVMAFFSHWQSRLSRVSLDRYPAPLSRRIREVRRFLSISWIASMAVCLFVGVGTLFVVQYLAPHKRYEEQSAKISVSDKNASDALAIAKAIEQRVLTLQRENEELRRGSPAQPQQQSPRTNP</sequence>
<evidence type="ECO:0000256" key="2">
    <source>
        <dbReference type="ARBA" id="ARBA00023080"/>
    </source>
</evidence>
<feature type="region of interest" description="Disordered" evidence="3">
    <location>
        <begin position="367"/>
        <end position="389"/>
    </location>
</feature>
<dbReference type="EMBL" id="JACHIH010000035">
    <property type="protein sequence ID" value="MBB5049381.1"/>
    <property type="molecule type" value="Genomic_DNA"/>
</dbReference>
<reference evidence="5 6" key="1">
    <citation type="submission" date="2020-08" db="EMBL/GenBank/DDBJ databases">
        <title>Genomic Encyclopedia of Type Strains, Phase IV (KMG-IV): sequencing the most valuable type-strain genomes for metagenomic binning, comparative biology and taxonomic classification.</title>
        <authorList>
            <person name="Goeker M."/>
        </authorList>
    </citation>
    <scope>NUCLEOTIDE SEQUENCE [LARGE SCALE GENOMIC DNA]</scope>
    <source>
        <strain evidence="5 6">DSM 12706</strain>
    </source>
</reference>
<dbReference type="RefSeq" id="WP_184261562.1">
    <property type="nucleotide sequence ID" value="NZ_JACHIH010000035.1"/>
</dbReference>
<dbReference type="CDD" id="cd07557">
    <property type="entry name" value="trimeric_dUTPase"/>
    <property type="match status" value="1"/>
</dbReference>
<dbReference type="GO" id="GO:0008829">
    <property type="term" value="F:dCTP deaminase activity"/>
    <property type="evidence" value="ECO:0007669"/>
    <property type="project" value="InterPro"/>
</dbReference>
<protein>
    <submittedName>
        <fullName evidence="5">Deoxycytidine triphosphate deaminase</fullName>
    </submittedName>
</protein>
<dbReference type="GO" id="GO:0006229">
    <property type="term" value="P:dUTP biosynthetic process"/>
    <property type="evidence" value="ECO:0007669"/>
    <property type="project" value="InterPro"/>
</dbReference>
<dbReference type="PANTHER" id="PTHR42680:SF3">
    <property type="entry name" value="DCTP DEAMINASE"/>
    <property type="match status" value="1"/>
</dbReference>
<dbReference type="Gene3D" id="2.70.40.10">
    <property type="match status" value="1"/>
</dbReference>
<keyword evidence="2" id="KW-0546">Nucleotide metabolism</keyword>
<evidence type="ECO:0000256" key="1">
    <source>
        <dbReference type="ARBA" id="ARBA00022801"/>
    </source>
</evidence>
<dbReference type="InterPro" id="IPR033704">
    <property type="entry name" value="dUTPase_trimeric"/>
</dbReference>
<accession>A0A7W7Z7C8</accession>
<comment type="caution">
    <text evidence="5">The sequence shown here is derived from an EMBL/GenBank/DDBJ whole genome shotgun (WGS) entry which is preliminary data.</text>
</comment>
<proteinExistence type="predicted"/>
<keyword evidence="1" id="KW-0378">Hydrolase</keyword>
<feature type="transmembrane region" description="Helical" evidence="4">
    <location>
        <begin position="220"/>
        <end position="240"/>
    </location>
</feature>
<gene>
    <name evidence="5" type="ORF">HNR60_004158</name>
</gene>
<dbReference type="SUPFAM" id="SSF51283">
    <property type="entry name" value="dUTPase-like"/>
    <property type="match status" value="1"/>
</dbReference>
<dbReference type="AlphaFoldDB" id="A0A7W7Z7C8"/>
<dbReference type="Proteomes" id="UP000542353">
    <property type="component" value="Unassembled WGS sequence"/>
</dbReference>